<keyword evidence="2" id="KW-0371">Homeobox</keyword>
<organism evidence="2">
    <name type="scientific">Auricularia heimuer</name>
    <dbReference type="NCBI Taxonomy" id="1579977"/>
    <lineage>
        <taxon>Eukaryota</taxon>
        <taxon>Fungi</taxon>
        <taxon>Dikarya</taxon>
        <taxon>Basidiomycota</taxon>
        <taxon>Agaricomycotina</taxon>
        <taxon>Agaricomycetes</taxon>
        <taxon>Auriculariales</taxon>
        <taxon>Auriculariaceae</taxon>
        <taxon>Auricularia</taxon>
    </lineage>
</organism>
<keyword evidence="2" id="KW-0238">DNA-binding</keyword>
<dbReference type="GO" id="GO:0003677">
    <property type="term" value="F:DNA binding"/>
    <property type="evidence" value="ECO:0007669"/>
    <property type="project" value="UniProtKB-KW"/>
</dbReference>
<evidence type="ECO:0000256" key="1">
    <source>
        <dbReference type="SAM" id="MobiDB-lite"/>
    </source>
</evidence>
<accession>A0A7D3V9Q6</accession>
<proteinExistence type="predicted"/>
<feature type="region of interest" description="Disordered" evidence="1">
    <location>
        <begin position="269"/>
        <end position="297"/>
    </location>
</feature>
<dbReference type="EMBL" id="MN442078">
    <property type="protein sequence ID" value="QKF95487.1"/>
    <property type="molecule type" value="Genomic_DNA"/>
</dbReference>
<feature type="compositionally biased region" description="Acidic residues" evidence="1">
    <location>
        <begin position="269"/>
        <end position="293"/>
    </location>
</feature>
<reference evidence="2" key="1">
    <citation type="submission" date="2019-09" db="EMBL/GenBank/DDBJ databases">
        <authorList>
            <person name="Ming F."/>
        </authorList>
    </citation>
    <scope>NUCLEOTIDE SEQUENCE</scope>
</reference>
<protein>
    <submittedName>
        <fullName evidence="2">Homeodomain mating-type protein HD1-2</fullName>
    </submittedName>
</protein>
<sequence>MESSACDADIFSRLQRCPADFMCAYGSGDTSNFHNTWAAVCADIEDAQARGAVTLPTLRLAHTVSATIRSLASRFDSIEARTRHLGDDFQEKAQLVLNQQIPAPAVNIPTTPPTALPFPWVQPLLQFVLDNIHSPYPSSDEKQALLEQCAAAGWASVSQRKLEDWMNVTRNKMGYTRILKSDAVRENRTTMANYVRRVLSGRPADRKGIPTGAVRGVEKMQQWLHDQYETRAARDQTSSWARDVVHLVQNLRASSKIGSAAVGENDCLGDYDDDDVSDDDESLYSDNDSECSDSDTLYSETDVEDNFDVLFCSVIGAKRKFSGLGLGQPPARMVSRSSSSSSFVSHVTLFDESTNESSDSVFLTTYCDDERACDRPTKRSRSFLTADCDDERACDQPNKRRRSSLDDSSEERTSPTPTVAADSPPAKPKLFDHSYRSQKRKRSLTEDDATASPAKRVKHIVAPPAAKSPRRISTLSIPSVNLTGSHQVDFDEWYSSLLSAPLVA</sequence>
<reference evidence="2" key="2">
    <citation type="journal article" date="2020" name="J. Fungi">
        <title>Genome Sequence Analysis of Auricularia heimuer Combined with Genetic Linkage Map.</title>
        <authorList>
            <person name="Fang M."/>
            <person name="Wang X."/>
            <person name="Chen Y."/>
            <person name="Wang P."/>
            <person name="Lu L."/>
            <person name="Lu J."/>
            <person name="Yao F."/>
            <person name="Zhang Y."/>
        </authorList>
    </citation>
    <scope>NUCLEOTIDE SEQUENCE</scope>
</reference>
<feature type="region of interest" description="Disordered" evidence="1">
    <location>
        <begin position="391"/>
        <end position="455"/>
    </location>
</feature>
<name>A0A7D3V9Q6_9AGAM</name>
<dbReference type="AlphaFoldDB" id="A0A7D3V9Q6"/>
<evidence type="ECO:0000313" key="2">
    <source>
        <dbReference type="EMBL" id="QKF95487.1"/>
    </source>
</evidence>